<evidence type="ECO:0000313" key="1">
    <source>
        <dbReference type="EMBL" id="CAI8931034.1"/>
    </source>
</evidence>
<protein>
    <submittedName>
        <fullName evidence="1">Uncharacterized protein</fullName>
    </submittedName>
</protein>
<evidence type="ECO:0000313" key="2">
    <source>
        <dbReference type="Proteomes" id="UP001162030"/>
    </source>
</evidence>
<organism evidence="1 2">
    <name type="scientific">Methylocaldum szegediense</name>
    <dbReference type="NCBI Taxonomy" id="73780"/>
    <lineage>
        <taxon>Bacteria</taxon>
        <taxon>Pseudomonadati</taxon>
        <taxon>Pseudomonadota</taxon>
        <taxon>Gammaproteobacteria</taxon>
        <taxon>Methylococcales</taxon>
        <taxon>Methylococcaceae</taxon>
        <taxon>Methylocaldum</taxon>
    </lineage>
</organism>
<name>A0ABM9I729_9GAMM</name>
<dbReference type="Proteomes" id="UP001162030">
    <property type="component" value="Chromosome"/>
</dbReference>
<reference evidence="1 2" key="1">
    <citation type="submission" date="2023-03" db="EMBL/GenBank/DDBJ databases">
        <authorList>
            <person name="Pearce D."/>
        </authorList>
    </citation>
    <scope>NUCLEOTIDE SEQUENCE [LARGE SCALE GENOMIC DNA]</scope>
    <source>
        <strain evidence="1">Msz</strain>
    </source>
</reference>
<dbReference type="EMBL" id="OX458333">
    <property type="protein sequence ID" value="CAI8931034.1"/>
    <property type="molecule type" value="Genomic_DNA"/>
</dbReference>
<gene>
    <name evidence="1" type="ORF">MSZNOR_4042</name>
</gene>
<accession>A0ABM9I729</accession>
<sequence>MYRPKCIYQYQRKTLGVRSAAIVDRDSMEFKESAKPVVPDDIDSFPHLLFRCRHAQNWQPTFLRAYKGCLARACRCLNRSFYMEAPIGLPFQGSSLCNSIDLAGLTNSIMPDIPCAEP</sequence>
<proteinExistence type="predicted"/>
<keyword evidence="2" id="KW-1185">Reference proteome</keyword>